<dbReference type="OrthoDB" id="1111715at2759"/>
<comment type="caution">
    <text evidence="1">The sequence shown here is derived from an EMBL/GenBank/DDBJ whole genome shotgun (WGS) entry which is preliminary data.</text>
</comment>
<evidence type="ECO:0000313" key="1">
    <source>
        <dbReference type="EMBL" id="VVA94445.1"/>
    </source>
</evidence>
<dbReference type="AlphaFoldDB" id="A0A565B105"/>
<name>A0A565B105_9BRAS</name>
<sequence>MANLLGNRLSPDWSTTVTRLKNNRLSKMDFQLARMAFQTTIYWIWRERNGRSHQSPTNTASSIARTIHKAIHDRLLSLSHGSRAGNNEAILRWNAVTRRNM</sequence>
<accession>A0A565B105</accession>
<dbReference type="EMBL" id="CABITT030000002">
    <property type="protein sequence ID" value="VVA94445.1"/>
    <property type="molecule type" value="Genomic_DNA"/>
</dbReference>
<reference evidence="1" key="1">
    <citation type="submission" date="2019-07" db="EMBL/GenBank/DDBJ databases">
        <authorList>
            <person name="Dittberner H."/>
        </authorList>
    </citation>
    <scope>NUCLEOTIDE SEQUENCE [LARGE SCALE GENOMIC DNA]</scope>
</reference>
<gene>
    <name evidence="1" type="ORF">ANE_LOCUS4890</name>
</gene>
<organism evidence="1 2">
    <name type="scientific">Arabis nemorensis</name>
    <dbReference type="NCBI Taxonomy" id="586526"/>
    <lineage>
        <taxon>Eukaryota</taxon>
        <taxon>Viridiplantae</taxon>
        <taxon>Streptophyta</taxon>
        <taxon>Embryophyta</taxon>
        <taxon>Tracheophyta</taxon>
        <taxon>Spermatophyta</taxon>
        <taxon>Magnoliopsida</taxon>
        <taxon>eudicotyledons</taxon>
        <taxon>Gunneridae</taxon>
        <taxon>Pentapetalae</taxon>
        <taxon>rosids</taxon>
        <taxon>malvids</taxon>
        <taxon>Brassicales</taxon>
        <taxon>Brassicaceae</taxon>
        <taxon>Arabideae</taxon>
        <taxon>Arabis</taxon>
    </lineage>
</organism>
<evidence type="ECO:0008006" key="3">
    <source>
        <dbReference type="Google" id="ProtNLM"/>
    </source>
</evidence>
<protein>
    <recommendedName>
        <fullName evidence="3">Reverse transcriptase zinc-binding domain-containing protein</fullName>
    </recommendedName>
</protein>
<evidence type="ECO:0000313" key="2">
    <source>
        <dbReference type="Proteomes" id="UP000489600"/>
    </source>
</evidence>
<dbReference type="Proteomes" id="UP000489600">
    <property type="component" value="Unassembled WGS sequence"/>
</dbReference>
<keyword evidence="2" id="KW-1185">Reference proteome</keyword>
<proteinExistence type="predicted"/>